<evidence type="ECO:0000259" key="2">
    <source>
        <dbReference type="Pfam" id="PF00931"/>
    </source>
</evidence>
<sequence length="265" mass="29438">MSSSTASNMHEKMVDAGSAVISTVKPDSIKEVVQKLDKVPAEVSAFLHLENTKQEQQRELYKTRETGSLPRNDLIGRGKDKEFVMQWLREPSNEHLGTDLYRNISLLSIVGHGGTGKKTLLQQVYKYEMTEEFDLKMSMKDARQTFDGMPDKTVVDKLLERLKIVADDDFLSMEAHISLVVAGIAGAVVAALAALVICSDPHRLKVSFLRNNSHDNDLATGEAFLSKDRVHLASRTALHVTLWSTFASKRSLVALGEIIWCVVAQ</sequence>
<feature type="domain" description="NB-ARC" evidence="2">
    <location>
        <begin position="102"/>
        <end position="166"/>
    </location>
</feature>
<dbReference type="Pfam" id="PF00931">
    <property type="entry name" value="NB-ARC"/>
    <property type="match status" value="1"/>
</dbReference>
<reference evidence="3 4" key="2">
    <citation type="journal article" date="2017" name="Nature">
        <title>The Apostasia genome and the evolution of orchids.</title>
        <authorList>
            <person name="Zhang G.Q."/>
            <person name="Liu K.W."/>
            <person name="Li Z."/>
            <person name="Lohaus R."/>
            <person name="Hsiao Y.Y."/>
            <person name="Niu S.C."/>
            <person name="Wang J.Y."/>
            <person name="Lin Y.C."/>
            <person name="Xu Q."/>
            <person name="Chen L.J."/>
            <person name="Yoshida K."/>
            <person name="Fujiwara S."/>
            <person name="Wang Z.W."/>
            <person name="Zhang Y.Q."/>
            <person name="Mitsuda N."/>
            <person name="Wang M."/>
            <person name="Liu G.H."/>
            <person name="Pecoraro L."/>
            <person name="Huang H.X."/>
            <person name="Xiao X.J."/>
            <person name="Lin M."/>
            <person name="Wu X.Y."/>
            <person name="Wu W.L."/>
            <person name="Chen Y.Y."/>
            <person name="Chang S.B."/>
            <person name="Sakamoto S."/>
            <person name="Ohme-Takagi M."/>
            <person name="Yagi M."/>
            <person name="Zeng S.J."/>
            <person name="Shen C.Y."/>
            <person name="Yeh C.M."/>
            <person name="Luo Y.B."/>
            <person name="Tsai W.C."/>
            <person name="Van de Peer Y."/>
            <person name="Liu Z.J."/>
        </authorList>
    </citation>
    <scope>NUCLEOTIDE SEQUENCE [LARGE SCALE GENOMIC DNA]</scope>
    <source>
        <tissue evidence="3">The whole plant</tissue>
    </source>
</reference>
<reference evidence="3 4" key="1">
    <citation type="journal article" date="2016" name="Sci. Rep.">
        <title>The Dendrobium catenatum Lindl. genome sequence provides insights into polysaccharide synthase, floral development and adaptive evolution.</title>
        <authorList>
            <person name="Zhang G.Q."/>
            <person name="Xu Q."/>
            <person name="Bian C."/>
            <person name="Tsai W.C."/>
            <person name="Yeh C.M."/>
            <person name="Liu K.W."/>
            <person name="Yoshida K."/>
            <person name="Zhang L.S."/>
            <person name="Chang S.B."/>
            <person name="Chen F."/>
            <person name="Shi Y."/>
            <person name="Su Y.Y."/>
            <person name="Zhang Y.Q."/>
            <person name="Chen L.J."/>
            <person name="Yin Y."/>
            <person name="Lin M."/>
            <person name="Huang H."/>
            <person name="Deng H."/>
            <person name="Wang Z.W."/>
            <person name="Zhu S.L."/>
            <person name="Zhao X."/>
            <person name="Deng C."/>
            <person name="Niu S.C."/>
            <person name="Huang J."/>
            <person name="Wang M."/>
            <person name="Liu G.H."/>
            <person name="Yang H.J."/>
            <person name="Xiao X.J."/>
            <person name="Hsiao Y.Y."/>
            <person name="Wu W.L."/>
            <person name="Chen Y.Y."/>
            <person name="Mitsuda N."/>
            <person name="Ohme-Takagi M."/>
            <person name="Luo Y.B."/>
            <person name="Van de Peer Y."/>
            <person name="Liu Z.J."/>
        </authorList>
    </citation>
    <scope>NUCLEOTIDE SEQUENCE [LARGE SCALE GENOMIC DNA]</scope>
    <source>
        <tissue evidence="3">The whole plant</tissue>
    </source>
</reference>
<dbReference type="Proteomes" id="UP000233837">
    <property type="component" value="Unassembled WGS sequence"/>
</dbReference>
<organism evidence="3 4">
    <name type="scientific">Dendrobium catenatum</name>
    <dbReference type="NCBI Taxonomy" id="906689"/>
    <lineage>
        <taxon>Eukaryota</taxon>
        <taxon>Viridiplantae</taxon>
        <taxon>Streptophyta</taxon>
        <taxon>Embryophyta</taxon>
        <taxon>Tracheophyta</taxon>
        <taxon>Spermatophyta</taxon>
        <taxon>Magnoliopsida</taxon>
        <taxon>Liliopsida</taxon>
        <taxon>Asparagales</taxon>
        <taxon>Orchidaceae</taxon>
        <taxon>Epidendroideae</taxon>
        <taxon>Malaxideae</taxon>
        <taxon>Dendrobiinae</taxon>
        <taxon>Dendrobium</taxon>
    </lineage>
</organism>
<dbReference type="InterPro" id="IPR027417">
    <property type="entry name" value="P-loop_NTPase"/>
</dbReference>
<proteinExistence type="predicted"/>
<accession>A0A2I0X2F5</accession>
<dbReference type="InterPro" id="IPR002182">
    <property type="entry name" value="NB-ARC"/>
</dbReference>
<evidence type="ECO:0000256" key="1">
    <source>
        <dbReference type="SAM" id="Phobius"/>
    </source>
</evidence>
<name>A0A2I0X2F5_9ASPA</name>
<protein>
    <recommendedName>
        <fullName evidence="2">NB-ARC domain-containing protein</fullName>
    </recommendedName>
</protein>
<dbReference type="EMBL" id="KZ502211">
    <property type="protein sequence ID" value="PKU82086.1"/>
    <property type="molecule type" value="Genomic_DNA"/>
</dbReference>
<gene>
    <name evidence="3" type="ORF">MA16_Dca004103</name>
</gene>
<evidence type="ECO:0000313" key="4">
    <source>
        <dbReference type="Proteomes" id="UP000233837"/>
    </source>
</evidence>
<keyword evidence="1" id="KW-0812">Transmembrane</keyword>
<evidence type="ECO:0000313" key="3">
    <source>
        <dbReference type="EMBL" id="PKU82086.1"/>
    </source>
</evidence>
<dbReference type="AlphaFoldDB" id="A0A2I0X2F5"/>
<keyword evidence="4" id="KW-1185">Reference proteome</keyword>
<dbReference type="SUPFAM" id="SSF52540">
    <property type="entry name" value="P-loop containing nucleoside triphosphate hydrolases"/>
    <property type="match status" value="1"/>
</dbReference>
<keyword evidence="1" id="KW-0472">Membrane</keyword>
<feature type="transmembrane region" description="Helical" evidence="1">
    <location>
        <begin position="177"/>
        <end position="198"/>
    </location>
</feature>
<dbReference type="Gene3D" id="3.40.50.300">
    <property type="entry name" value="P-loop containing nucleotide triphosphate hydrolases"/>
    <property type="match status" value="1"/>
</dbReference>
<keyword evidence="1" id="KW-1133">Transmembrane helix</keyword>